<dbReference type="Proteomes" id="UP000319792">
    <property type="component" value="Unassembled WGS sequence"/>
</dbReference>
<dbReference type="InterPro" id="IPR036913">
    <property type="entry name" value="YegP-like_sf"/>
</dbReference>
<dbReference type="OrthoDB" id="9802792at2"/>
<dbReference type="SUPFAM" id="SSF160113">
    <property type="entry name" value="YegP-like"/>
    <property type="match status" value="1"/>
</dbReference>
<proteinExistence type="predicted"/>
<accession>A0A5C5RNJ9</accession>
<feature type="region of interest" description="Disordered" evidence="1">
    <location>
        <begin position="84"/>
        <end position="109"/>
    </location>
</feature>
<evidence type="ECO:0000259" key="2">
    <source>
        <dbReference type="Pfam" id="PF07411"/>
    </source>
</evidence>
<dbReference type="Pfam" id="PF07411">
    <property type="entry name" value="DUF1508"/>
    <property type="match status" value="1"/>
</dbReference>
<dbReference type="AlphaFoldDB" id="A0A5C5RNJ9"/>
<gene>
    <name evidence="3" type="ORF">FK268_12740</name>
</gene>
<comment type="caution">
    <text evidence="3">The sequence shown here is derived from an EMBL/GenBank/DDBJ whole genome shotgun (WGS) entry which is preliminary data.</text>
</comment>
<dbReference type="InterPro" id="IPR010879">
    <property type="entry name" value="DUF1508"/>
</dbReference>
<organism evidence="3 4">
    <name type="scientific">Tsukamurella sputi</name>
    <dbReference type="NCBI Taxonomy" id="2591848"/>
    <lineage>
        <taxon>Bacteria</taxon>
        <taxon>Bacillati</taxon>
        <taxon>Actinomycetota</taxon>
        <taxon>Actinomycetes</taxon>
        <taxon>Mycobacteriales</taxon>
        <taxon>Tsukamurellaceae</taxon>
        <taxon>Tsukamurella</taxon>
    </lineage>
</organism>
<reference evidence="3 4" key="1">
    <citation type="submission" date="2019-08" db="EMBL/GenBank/DDBJ databases">
        <title>Tsukamurella conjunctivitidis sp. nov., Tsukamurella assacharolytica sp. nov. and Tsukamurella sputae sp. nov. isolated from patients with conjunctivitis, bacteraemia (lymphoma) and respiratory infection (sputum) in Hong Kong.</title>
        <authorList>
            <person name="Fok K.M.N."/>
            <person name="Fong J.Y.H."/>
        </authorList>
    </citation>
    <scope>NUCLEOTIDE SEQUENCE [LARGE SCALE GENOMIC DNA]</scope>
    <source>
        <strain evidence="3 4">HKU70</strain>
    </source>
</reference>
<dbReference type="Gene3D" id="3.30.160.160">
    <property type="entry name" value="YegP-like"/>
    <property type="match status" value="1"/>
</dbReference>
<protein>
    <submittedName>
        <fullName evidence="3">DUF1508 domain-containing protein</fullName>
    </submittedName>
</protein>
<dbReference type="EMBL" id="VIGV01000004">
    <property type="protein sequence ID" value="TWS23781.1"/>
    <property type="molecule type" value="Genomic_DNA"/>
</dbReference>
<sequence length="163" mass="17855">MTDAIAYTEKPTPEKYAVVWPLPDGRIEYPGADYVSYDDDGYLTVGQRLVPPGSFTFGPHTAVIAIWAPGTWERAEVAERIPDVELRQDEPVAPSEPEEPAGPGTFEVFEDPRRDRYRWRLKTANGEVVASGQAYASRKGAHAGTAAVQRAAAGAPIIDLERE</sequence>
<evidence type="ECO:0000313" key="3">
    <source>
        <dbReference type="EMBL" id="TWS23781.1"/>
    </source>
</evidence>
<evidence type="ECO:0000256" key="1">
    <source>
        <dbReference type="SAM" id="MobiDB-lite"/>
    </source>
</evidence>
<name>A0A5C5RNJ9_9ACTN</name>
<feature type="domain" description="DUF1508" evidence="2">
    <location>
        <begin position="115"/>
        <end position="159"/>
    </location>
</feature>
<keyword evidence="4" id="KW-1185">Reference proteome</keyword>
<evidence type="ECO:0000313" key="4">
    <source>
        <dbReference type="Proteomes" id="UP000319792"/>
    </source>
</evidence>